<comment type="caution">
    <text evidence="1">The sequence shown here is derived from an EMBL/GenBank/DDBJ whole genome shotgun (WGS) entry which is preliminary data.</text>
</comment>
<organism evidence="1 2">
    <name type="scientific">Rhodoferax ferrireducens</name>
    <dbReference type="NCBI Taxonomy" id="192843"/>
    <lineage>
        <taxon>Bacteria</taxon>
        <taxon>Pseudomonadati</taxon>
        <taxon>Pseudomonadota</taxon>
        <taxon>Betaproteobacteria</taxon>
        <taxon>Burkholderiales</taxon>
        <taxon>Comamonadaceae</taxon>
        <taxon>Rhodoferax</taxon>
    </lineage>
</organism>
<reference evidence="1 2" key="1">
    <citation type="submission" date="2023-07" db="EMBL/GenBank/DDBJ databases">
        <title>Sorghum-associated microbial communities from plants grown in Nebraska, USA.</title>
        <authorList>
            <person name="Schachtman D."/>
        </authorList>
    </citation>
    <scope>NUCLEOTIDE SEQUENCE [LARGE SCALE GENOMIC DNA]</scope>
    <source>
        <strain evidence="1 2">BE313</strain>
    </source>
</reference>
<keyword evidence="2" id="KW-1185">Reference proteome</keyword>
<dbReference type="Pfam" id="PF10053">
    <property type="entry name" value="DUF2290"/>
    <property type="match status" value="1"/>
</dbReference>
<dbReference type="Proteomes" id="UP001180487">
    <property type="component" value="Unassembled WGS sequence"/>
</dbReference>
<dbReference type="RefSeq" id="WP_310377231.1">
    <property type="nucleotide sequence ID" value="NZ_JAVDXT010000009.1"/>
</dbReference>
<evidence type="ECO:0008006" key="3">
    <source>
        <dbReference type="Google" id="ProtNLM"/>
    </source>
</evidence>
<dbReference type="InterPro" id="IPR018742">
    <property type="entry name" value="DUF2290"/>
</dbReference>
<protein>
    <recommendedName>
        <fullName evidence="3">DUF2290 domain-containing protein</fullName>
    </recommendedName>
</protein>
<dbReference type="EMBL" id="JAVDXT010000009">
    <property type="protein sequence ID" value="MDR7380415.1"/>
    <property type="molecule type" value="Genomic_DNA"/>
</dbReference>
<sequence>MQRADVTNGIYNTWKMADELGIAEVFSNPAPLPVNEEFRNIIYSSESLYTQTYIAGLSLSHYNILLSDYSYFQFSWESEHCVRYAFYPNPFISGNDDEVKAIKKWRDLVESDFLTHEEFLRLLTDRPPSSGVPMFRYENAPSQRKKFKHPCSHFHIGFHSENRWPLERILTPYAFSLLVFKAYYGLPWIEYGDEEEPEIGNRFERILLNEKSNCPIVPQLLFENVERRTFFFG</sequence>
<name>A0ABU2CGH1_9BURK</name>
<gene>
    <name evidence="1" type="ORF">J2X19_005122</name>
</gene>
<accession>A0ABU2CGH1</accession>
<proteinExistence type="predicted"/>
<evidence type="ECO:0000313" key="2">
    <source>
        <dbReference type="Proteomes" id="UP001180487"/>
    </source>
</evidence>
<evidence type="ECO:0000313" key="1">
    <source>
        <dbReference type="EMBL" id="MDR7380415.1"/>
    </source>
</evidence>